<dbReference type="AlphaFoldDB" id="M3YSF3"/>
<protein>
    <submittedName>
        <fullName evidence="2">Uncharacterized protein</fullName>
    </submittedName>
</protein>
<dbReference type="EMBL" id="AEYP01006488">
    <property type="status" value="NOT_ANNOTATED_CDS"/>
    <property type="molecule type" value="Genomic_DNA"/>
</dbReference>
<dbReference type="Ensembl" id="ENSMPUT00000014491.1">
    <property type="protein sequence ID" value="ENSMPUP00000014263.1"/>
    <property type="gene ID" value="ENSMPUG00000014371.1"/>
</dbReference>
<feature type="region of interest" description="Disordered" evidence="1">
    <location>
        <begin position="1"/>
        <end position="58"/>
    </location>
</feature>
<sequence>MAAQRGKPSGLHQGSSEANTMLKEEPTGFAKALDANVPRSGEGDSNNNNKTYNNLSFELLGSPNTEGVPKPKVWLSEAEQAKATGNDEEAAATLCASKITADCSVLLCTFS</sequence>
<reference evidence="2" key="1">
    <citation type="submission" date="2024-06" db="UniProtKB">
        <authorList>
            <consortium name="Ensembl"/>
        </authorList>
    </citation>
    <scope>IDENTIFICATION</scope>
</reference>
<accession>M3YSF3</accession>
<organism evidence="2">
    <name type="scientific">Mustela putorius furo</name>
    <name type="common">European domestic ferret</name>
    <name type="synonym">Mustela furo</name>
    <dbReference type="NCBI Taxonomy" id="9669"/>
    <lineage>
        <taxon>Eukaryota</taxon>
        <taxon>Metazoa</taxon>
        <taxon>Chordata</taxon>
        <taxon>Craniata</taxon>
        <taxon>Vertebrata</taxon>
        <taxon>Euteleostomi</taxon>
        <taxon>Mammalia</taxon>
        <taxon>Eutheria</taxon>
        <taxon>Laurasiatheria</taxon>
        <taxon>Carnivora</taxon>
        <taxon>Caniformia</taxon>
        <taxon>Musteloidea</taxon>
        <taxon>Mustelidae</taxon>
        <taxon>Mustelinae</taxon>
        <taxon>Mustela</taxon>
    </lineage>
</organism>
<proteinExistence type="predicted"/>
<evidence type="ECO:0000313" key="2">
    <source>
        <dbReference type="Ensembl" id="ENSMPUP00000014263.1"/>
    </source>
</evidence>
<dbReference type="HOGENOM" id="CLU_2157545_0_0_1"/>
<name>M3YSF3_MUSPF</name>
<dbReference type="InParanoid" id="M3YSF3"/>
<evidence type="ECO:0000256" key="1">
    <source>
        <dbReference type="SAM" id="MobiDB-lite"/>
    </source>
</evidence>